<name>A0ACC1TBV4_9APHY</name>
<keyword evidence="2" id="KW-1185">Reference proteome</keyword>
<proteinExistence type="predicted"/>
<protein>
    <submittedName>
        <fullName evidence="1">Uncharacterized protein</fullName>
    </submittedName>
</protein>
<sequence>MGDILWAEESLQVTQLSQSAAIMEVPRRWRFWTGWEPMWWNPYRSQWSENFDPVDVGGYDDATAFPALKPDKEVFHVGVPSYTRTQRGWYHVKSWPPLPTAAGVHHVPNNEATTGADVPPELFDIILSHVQLPGQSCENALCMKKEDLGRLSLVCRRWAKFLLPRIFSQITLRSRDDSVMLVSLLRHPHSHIKHHIETIIAELPTCRPYEPWAHDVSALLQFVKTEIATVHIALHGPLPAGEYVKGVRTMLPRSVPWLFSGVTRLELRDLHFRKAEDLLRIPRDLPSLEEVVCDNVTWDHTSSEEISTTLPYLSRSSHLSNSGVTYTIRRCVDNIAAAWFAVFLAPRWRDRLERNEAHQICRILSVLVQNIDSARFLGCEVEATRCKDYLCFYTRNRGPSVGDWDFVVPTVEVFLTSPAPGEARRVQAIQLNLPLEGYVNSATRLANSDWKAFDTLVVALPRLEAVLINSFSRQDVLRFHKEVVIQRMPYLQRSAQLKYALKRGDGSCGYGVDYTLLSCTEGTVRRIGDPVDSPFKLF</sequence>
<accession>A0ACC1TBV4</accession>
<organism evidence="1 2">
    <name type="scientific">Phlebia brevispora</name>
    <dbReference type="NCBI Taxonomy" id="194682"/>
    <lineage>
        <taxon>Eukaryota</taxon>
        <taxon>Fungi</taxon>
        <taxon>Dikarya</taxon>
        <taxon>Basidiomycota</taxon>
        <taxon>Agaricomycotina</taxon>
        <taxon>Agaricomycetes</taxon>
        <taxon>Polyporales</taxon>
        <taxon>Meruliaceae</taxon>
        <taxon>Phlebia</taxon>
    </lineage>
</organism>
<dbReference type="Proteomes" id="UP001148662">
    <property type="component" value="Unassembled WGS sequence"/>
</dbReference>
<gene>
    <name evidence="1" type="ORF">NM688_g1231</name>
</gene>
<evidence type="ECO:0000313" key="1">
    <source>
        <dbReference type="EMBL" id="KAJ3557881.1"/>
    </source>
</evidence>
<evidence type="ECO:0000313" key="2">
    <source>
        <dbReference type="Proteomes" id="UP001148662"/>
    </source>
</evidence>
<comment type="caution">
    <text evidence="1">The sequence shown here is derived from an EMBL/GenBank/DDBJ whole genome shotgun (WGS) entry which is preliminary data.</text>
</comment>
<reference evidence="1" key="1">
    <citation type="submission" date="2022-07" db="EMBL/GenBank/DDBJ databases">
        <title>Genome Sequence of Phlebia brevispora.</title>
        <authorList>
            <person name="Buettner E."/>
        </authorList>
    </citation>
    <scope>NUCLEOTIDE SEQUENCE</scope>
    <source>
        <strain evidence="1">MPL23</strain>
    </source>
</reference>
<dbReference type="EMBL" id="JANHOG010000125">
    <property type="protein sequence ID" value="KAJ3557881.1"/>
    <property type="molecule type" value="Genomic_DNA"/>
</dbReference>